<keyword evidence="3" id="KW-0378">Hydrolase</keyword>
<dbReference type="Proteomes" id="UP000015106">
    <property type="component" value="Chromosome 7"/>
</dbReference>
<dbReference type="InterPro" id="IPR035669">
    <property type="entry name" value="SGNH_plant_lipase-like"/>
</dbReference>
<dbReference type="Pfam" id="PF00657">
    <property type="entry name" value="Lipase_GDSL"/>
    <property type="match status" value="1"/>
</dbReference>
<reference evidence="7" key="1">
    <citation type="journal article" date="2013" name="Nature">
        <title>Draft genome of the wheat A-genome progenitor Triticum urartu.</title>
        <authorList>
            <person name="Ling H.Q."/>
            <person name="Zhao S."/>
            <person name="Liu D."/>
            <person name="Wang J."/>
            <person name="Sun H."/>
            <person name="Zhang C."/>
            <person name="Fan H."/>
            <person name="Li D."/>
            <person name="Dong L."/>
            <person name="Tao Y."/>
            <person name="Gao C."/>
            <person name="Wu H."/>
            <person name="Li Y."/>
            <person name="Cui Y."/>
            <person name="Guo X."/>
            <person name="Zheng S."/>
            <person name="Wang B."/>
            <person name="Yu K."/>
            <person name="Liang Q."/>
            <person name="Yang W."/>
            <person name="Lou X."/>
            <person name="Chen J."/>
            <person name="Feng M."/>
            <person name="Jian J."/>
            <person name="Zhang X."/>
            <person name="Luo G."/>
            <person name="Jiang Y."/>
            <person name="Liu J."/>
            <person name="Wang Z."/>
            <person name="Sha Y."/>
            <person name="Zhang B."/>
            <person name="Wu H."/>
            <person name="Tang D."/>
            <person name="Shen Q."/>
            <person name="Xue P."/>
            <person name="Zou S."/>
            <person name="Wang X."/>
            <person name="Liu X."/>
            <person name="Wang F."/>
            <person name="Yang Y."/>
            <person name="An X."/>
            <person name="Dong Z."/>
            <person name="Zhang K."/>
            <person name="Zhang X."/>
            <person name="Luo M.C."/>
            <person name="Dvorak J."/>
            <person name="Tong Y."/>
            <person name="Wang J."/>
            <person name="Yang H."/>
            <person name="Li Z."/>
            <person name="Wang D."/>
            <person name="Zhang A."/>
            <person name="Wang J."/>
        </authorList>
    </citation>
    <scope>NUCLEOTIDE SEQUENCE</scope>
    <source>
        <strain evidence="7">cv. G1812</strain>
    </source>
</reference>
<evidence type="ECO:0000256" key="2">
    <source>
        <dbReference type="ARBA" id="ARBA00022729"/>
    </source>
</evidence>
<dbReference type="RefSeq" id="XP_048545091.1">
    <property type="nucleotide sequence ID" value="XM_048689134.1"/>
</dbReference>
<dbReference type="PANTHER" id="PTHR22835:SF533">
    <property type="entry name" value="GDSL ESTERASE_LIPASE"/>
    <property type="match status" value="1"/>
</dbReference>
<dbReference type="Gramene" id="TuG1812G0700001128.01.T01">
    <property type="protein sequence ID" value="TuG1812G0700001128.01.T01"/>
    <property type="gene ID" value="TuG1812G0700001128.01"/>
</dbReference>
<dbReference type="AlphaFoldDB" id="A0A8R7UY24"/>
<sequence length="377" mass="40774">MAVAGRGIAGVAPFVVLSCCLVAALAAAGGGTPRYNAIFNLGDSTSDTGNICPRGRHEPAGVLGIFARIPYGITYFGKPSCRCCDGRLNVDFLAQALGLPLLPPSKARGEDFRRGANMAMIGGTARDYSGSSMFTGYGVHLDGSMDSQMEALRRLLPSICGTRQSCKEYLAKSLFVFQLGENDYNIQLVNGSTVHEARKSIPSIVNTITSGVEKLITLGAVDIVVSNVAPMGCYPLYLNFFESSDKDDYDEYGCLRNHNALFDRHNSFLKNGLKRLQKKHQHTRIMHADLASHVYQMVQDPKRFGFGIETILMGCCGKANAPNGFDLLAMCGMDGSSICRDPGSHLTWDGMHLSDAANKLITEGWLSGMYCNPSILQ</sequence>
<gene>
    <name evidence="6" type="primary">LOC125524060</name>
</gene>
<dbReference type="CDD" id="cd01837">
    <property type="entry name" value="SGNH_plant_lipase_like"/>
    <property type="match status" value="1"/>
</dbReference>
<evidence type="ECO:0008006" key="8">
    <source>
        <dbReference type="Google" id="ProtNLM"/>
    </source>
</evidence>
<keyword evidence="2 5" id="KW-0732">Signal</keyword>
<keyword evidence="7" id="KW-1185">Reference proteome</keyword>
<accession>A0A8R7UY24</accession>
<dbReference type="InterPro" id="IPR036514">
    <property type="entry name" value="SGNH_hydro_sf"/>
</dbReference>
<name>A0A8R7UY24_TRIUA</name>
<feature type="signal peptide" evidence="5">
    <location>
        <begin position="1"/>
        <end position="26"/>
    </location>
</feature>
<dbReference type="KEGG" id="tua:125524060"/>
<proteinExistence type="inferred from homology"/>
<dbReference type="GeneID" id="125524060"/>
<dbReference type="OrthoDB" id="587471at2759"/>
<evidence type="ECO:0000256" key="5">
    <source>
        <dbReference type="SAM" id="SignalP"/>
    </source>
</evidence>
<keyword evidence="4" id="KW-0325">Glycoprotein</keyword>
<dbReference type="PROSITE" id="PS51257">
    <property type="entry name" value="PROKAR_LIPOPROTEIN"/>
    <property type="match status" value="1"/>
</dbReference>
<reference evidence="6" key="2">
    <citation type="submission" date="2018-03" db="EMBL/GenBank/DDBJ databases">
        <title>The Triticum urartu genome reveals the dynamic nature of wheat genome evolution.</title>
        <authorList>
            <person name="Ling H."/>
            <person name="Ma B."/>
            <person name="Shi X."/>
            <person name="Liu H."/>
            <person name="Dong L."/>
            <person name="Sun H."/>
            <person name="Cao Y."/>
            <person name="Gao Q."/>
            <person name="Zheng S."/>
            <person name="Li Y."/>
            <person name="Yu Y."/>
            <person name="Du H."/>
            <person name="Qi M."/>
            <person name="Li Y."/>
            <person name="Yu H."/>
            <person name="Cui Y."/>
            <person name="Wang N."/>
            <person name="Chen C."/>
            <person name="Wu H."/>
            <person name="Zhao Y."/>
            <person name="Zhang J."/>
            <person name="Li Y."/>
            <person name="Zhou W."/>
            <person name="Zhang B."/>
            <person name="Hu W."/>
            <person name="Eijk M."/>
            <person name="Tang J."/>
            <person name="Witsenboer H."/>
            <person name="Zhao S."/>
            <person name="Li Z."/>
            <person name="Zhang A."/>
            <person name="Wang D."/>
            <person name="Liang C."/>
        </authorList>
    </citation>
    <scope>NUCLEOTIDE SEQUENCE [LARGE SCALE GENOMIC DNA]</scope>
    <source>
        <strain evidence="6">cv. G1812</strain>
    </source>
</reference>
<evidence type="ECO:0000313" key="6">
    <source>
        <dbReference type="EnsemblPlants" id="TuG1812G0700001128.01.T01"/>
    </source>
</evidence>
<organism evidence="6 7">
    <name type="scientific">Triticum urartu</name>
    <name type="common">Red wild einkorn</name>
    <name type="synonym">Crithodium urartu</name>
    <dbReference type="NCBI Taxonomy" id="4572"/>
    <lineage>
        <taxon>Eukaryota</taxon>
        <taxon>Viridiplantae</taxon>
        <taxon>Streptophyta</taxon>
        <taxon>Embryophyta</taxon>
        <taxon>Tracheophyta</taxon>
        <taxon>Spermatophyta</taxon>
        <taxon>Magnoliopsida</taxon>
        <taxon>Liliopsida</taxon>
        <taxon>Poales</taxon>
        <taxon>Poaceae</taxon>
        <taxon>BOP clade</taxon>
        <taxon>Pooideae</taxon>
        <taxon>Triticodae</taxon>
        <taxon>Triticeae</taxon>
        <taxon>Triticinae</taxon>
        <taxon>Triticum</taxon>
    </lineage>
</organism>
<reference evidence="6" key="3">
    <citation type="submission" date="2022-06" db="UniProtKB">
        <authorList>
            <consortium name="EnsemblPlants"/>
        </authorList>
    </citation>
    <scope>IDENTIFICATION</scope>
</reference>
<feature type="chain" id="PRO_5035822293" description="GDSL esterase/lipase" evidence="5">
    <location>
        <begin position="27"/>
        <end position="377"/>
    </location>
</feature>
<evidence type="ECO:0000256" key="4">
    <source>
        <dbReference type="ARBA" id="ARBA00023180"/>
    </source>
</evidence>
<evidence type="ECO:0000256" key="3">
    <source>
        <dbReference type="ARBA" id="ARBA00022801"/>
    </source>
</evidence>
<dbReference type="PANTHER" id="PTHR22835">
    <property type="entry name" value="ZINC FINGER FYVE DOMAIN CONTAINING PROTEIN"/>
    <property type="match status" value="1"/>
</dbReference>
<evidence type="ECO:0000256" key="1">
    <source>
        <dbReference type="ARBA" id="ARBA00008668"/>
    </source>
</evidence>
<dbReference type="Gene3D" id="3.40.50.1110">
    <property type="entry name" value="SGNH hydrolase"/>
    <property type="match status" value="1"/>
</dbReference>
<evidence type="ECO:0000313" key="7">
    <source>
        <dbReference type="Proteomes" id="UP000015106"/>
    </source>
</evidence>
<protein>
    <recommendedName>
        <fullName evidence="8">GDSL esterase/lipase</fullName>
    </recommendedName>
</protein>
<dbReference type="EnsemblPlants" id="TuG1812G0700001128.01.T01">
    <property type="protein sequence ID" value="TuG1812G0700001128.01.T01"/>
    <property type="gene ID" value="TuG1812G0700001128.01"/>
</dbReference>
<dbReference type="SUPFAM" id="SSF52266">
    <property type="entry name" value="SGNH hydrolase"/>
    <property type="match status" value="1"/>
</dbReference>
<dbReference type="GO" id="GO:0016788">
    <property type="term" value="F:hydrolase activity, acting on ester bonds"/>
    <property type="evidence" value="ECO:0007669"/>
    <property type="project" value="InterPro"/>
</dbReference>
<comment type="similarity">
    <text evidence="1">Belongs to the 'GDSL' lipolytic enzyme family.</text>
</comment>
<dbReference type="InterPro" id="IPR001087">
    <property type="entry name" value="GDSL"/>
</dbReference>